<feature type="domain" description="TIR" evidence="2">
    <location>
        <begin position="1251"/>
        <end position="1400"/>
    </location>
</feature>
<comment type="caution">
    <text evidence="3">The sequence shown here is derived from an EMBL/GenBank/DDBJ whole genome shotgun (WGS) entry which is preliminary data.</text>
</comment>
<feature type="region of interest" description="Disordered" evidence="1">
    <location>
        <begin position="42"/>
        <end position="74"/>
    </location>
</feature>
<evidence type="ECO:0000259" key="2">
    <source>
        <dbReference type="PROSITE" id="PS50104"/>
    </source>
</evidence>
<dbReference type="Pfam" id="PF13676">
    <property type="entry name" value="TIR_2"/>
    <property type="match status" value="1"/>
</dbReference>
<dbReference type="EMBL" id="JPMI01000231">
    <property type="protein sequence ID" value="KFA89873.1"/>
    <property type="molecule type" value="Genomic_DNA"/>
</dbReference>
<dbReference type="InterPro" id="IPR047738">
    <property type="entry name" value="SAV_2336-like_N"/>
</dbReference>
<name>A0A084SN38_9BACT</name>
<evidence type="ECO:0000256" key="1">
    <source>
        <dbReference type="SAM" id="MobiDB-lite"/>
    </source>
</evidence>
<dbReference type="SUPFAM" id="SSF102405">
    <property type="entry name" value="MCP/YpsA-like"/>
    <property type="match status" value="1"/>
</dbReference>
<organism evidence="3 4">
    <name type="scientific">Archangium violaceum Cb vi76</name>
    <dbReference type="NCBI Taxonomy" id="1406225"/>
    <lineage>
        <taxon>Bacteria</taxon>
        <taxon>Pseudomonadati</taxon>
        <taxon>Myxococcota</taxon>
        <taxon>Myxococcia</taxon>
        <taxon>Myxococcales</taxon>
        <taxon>Cystobacterineae</taxon>
        <taxon>Archangiaceae</taxon>
        <taxon>Archangium</taxon>
    </lineage>
</organism>
<accession>A0A084SN38</accession>
<evidence type="ECO:0000313" key="3">
    <source>
        <dbReference type="EMBL" id="KFA89873.1"/>
    </source>
</evidence>
<reference evidence="3 4" key="1">
    <citation type="submission" date="2014-07" db="EMBL/GenBank/DDBJ databases">
        <title>Draft Genome Sequence of Gephyronic Acid Producer, Cystobacter violaceus Strain Cb vi76.</title>
        <authorList>
            <person name="Stevens D.C."/>
            <person name="Young J."/>
            <person name="Carmichael R."/>
            <person name="Tan J."/>
            <person name="Taylor R.E."/>
        </authorList>
    </citation>
    <scope>NUCLEOTIDE SEQUENCE [LARGE SCALE GENOMIC DNA]</scope>
    <source>
        <strain evidence="3 4">Cb vi76</strain>
    </source>
</reference>
<proteinExistence type="predicted"/>
<dbReference type="Gene3D" id="3.40.50.10140">
    <property type="entry name" value="Toll/interleukin-1 receptor homology (TIR) domain"/>
    <property type="match status" value="1"/>
</dbReference>
<dbReference type="InterPro" id="IPR045430">
    <property type="entry name" value="EAD1"/>
</dbReference>
<dbReference type="Proteomes" id="UP000028547">
    <property type="component" value="Unassembled WGS sequence"/>
</dbReference>
<sequence length="1400" mass="153424">MIDRLLRVLEAANLDVTAEELADALWLATVLPKGVRPAFSLPSEPAASEQETAVEVPPNAPTSQEPTVATSATASTPPSALVVLPDEQRLSIPTVPLQVPAATALPHALEISRALRPLHRRVPSRTVRLVDEATSAEQIAETRVWTPVLRPALTRWLDLALVVDASASMAIWRQTVAEFRDLLMFQGGFRTVRTWHLPTSSGEGRLRLLAGVGADGRPLVGSDPQELNDPSGRRLVMVVSDCVSPGWYTGEVPELLASWGRAGPVVVVQMLSERHWSRTALRGGSAVLLRASRRGTPNSQFLVTRLSRRARQPAPAAPVVPVVTLEKASLGAWAKLVAGGDTSVLGFELHRARTLPPAMSLEGPSPSALERVQRFHATASAPARKLAGLLAAVPVSLPVMRLVRETMVPEARQEDLAEVFLGGLLRELPEQDASMDPEQKQYDFWPGVRDLLLDAVPAGSARTVLLRVSDFIESRLGHQTRDFPALLVDPTKDATAFAQRHRGFATIAAHVLLRMGGAYAQFAQRLTPHESSSRHGTVRIDFHQAYRELQVRIFDKASQVVATGRTGGESLSLVLSYGRYSVELPLLQRRWELEVNEDSVSIRLDWSLSGRQVLVAGTASHELSRSEVWTSEALGDLLARAGHGLLTGGQRGVDHVVARAYVARLRESGITSIDALVHVMTEHSRPDFDQGQVIEVPLGRSDIDETLRRADAVVLIGGGTGTFEVYRRARTAGMVVLPLRATGGAAAQAFEHLWAASPRDVRPGLEPFRERLGSSAEARVRAERVIAYLHAALNPRTTHRWVWLPEEVATRLRQLGREYEQLREQYPAGLERTRLMNEFVGRVVAQAGSYPLPAADELARTMKGAGPGDRIVLLGLMLVHTGPSSFEALIDILAQSLSPFEQYTALRVVGEMLRYLGRKQLKQLSDTLMELRATNALQINEDDTRASPLTTYLASILRMELLSPREEVETSGASEEFEREELIRIVREQLPDVERDIVNALPGLLVGQAFTQSHFQEDPPEGTISAIGRVHVEVNFSSIQRMGATAATLTARCLLENAAVELTYPDSSGRTSASRSLSVLVEVDLELEPHDDAPASISGVFINEVRGIEVRDEPAEEQSKESSAADDAPPHEQELILTGAQTQELQQALLSAFRSNNQLTQMVLYRLGLNLAAIVSPGPLASVVFQLIQWAEAHGRLRELVAGALVDNPGNRTLRDCAVWLGLSSPPAPGTTATPVTPLAPAASPERTKNKPPELFYAYSRKDEKLRGFLETHLARLKRQGVIKEWHDQRLSAGQEWKTEVLAHIEHADVILLLVSADFLASDFLDSTEMQRTLDREAAGEALVIPIILRPCDWKDAPFSKLQALPRDAKPVTSWGNREMAFGNIEHGIQTAIANWKRQR</sequence>
<dbReference type="NCBIfam" id="NF041121">
    <property type="entry name" value="SAV_2336_NTERM"/>
    <property type="match status" value="1"/>
</dbReference>
<protein>
    <recommendedName>
        <fullName evidence="2">TIR domain-containing protein</fullName>
    </recommendedName>
</protein>
<dbReference type="InterPro" id="IPR041164">
    <property type="entry name" value="LDcluster4"/>
</dbReference>
<dbReference type="InterPro" id="IPR000157">
    <property type="entry name" value="TIR_dom"/>
</dbReference>
<evidence type="ECO:0000313" key="4">
    <source>
        <dbReference type="Proteomes" id="UP000028547"/>
    </source>
</evidence>
<dbReference type="Gene3D" id="3.40.50.450">
    <property type="match status" value="1"/>
</dbReference>
<dbReference type="GO" id="GO:0007165">
    <property type="term" value="P:signal transduction"/>
    <property type="evidence" value="ECO:0007669"/>
    <property type="project" value="InterPro"/>
</dbReference>
<dbReference type="Pfam" id="PF18306">
    <property type="entry name" value="LDcluster4"/>
    <property type="match status" value="1"/>
</dbReference>
<dbReference type="SUPFAM" id="SSF52200">
    <property type="entry name" value="Toll/Interleukin receptor TIR domain"/>
    <property type="match status" value="1"/>
</dbReference>
<dbReference type="PROSITE" id="PS50104">
    <property type="entry name" value="TIR"/>
    <property type="match status" value="1"/>
</dbReference>
<gene>
    <name evidence="3" type="ORF">Q664_31980</name>
</gene>
<dbReference type="Pfam" id="PF19955">
    <property type="entry name" value="EAD1"/>
    <property type="match status" value="1"/>
</dbReference>
<dbReference type="InterPro" id="IPR035897">
    <property type="entry name" value="Toll_tir_struct_dom_sf"/>
</dbReference>
<dbReference type="RefSeq" id="WP_052518892.1">
    <property type="nucleotide sequence ID" value="NZ_JPMI01000231.1"/>
</dbReference>